<dbReference type="PATRIC" id="fig|216942.3.peg.732"/>
<dbReference type="STRING" id="216942.SLITO_v1c07210"/>
<feature type="transmembrane region" description="Helical" evidence="1">
    <location>
        <begin position="28"/>
        <end position="46"/>
    </location>
</feature>
<feature type="transmembrane region" description="Helical" evidence="1">
    <location>
        <begin position="194"/>
        <end position="211"/>
    </location>
</feature>
<evidence type="ECO:0000313" key="3">
    <source>
        <dbReference type="Proteomes" id="UP000067476"/>
    </source>
</evidence>
<dbReference type="EMBL" id="CP012357">
    <property type="protein sequence ID" value="AKX34346.1"/>
    <property type="molecule type" value="Genomic_DNA"/>
</dbReference>
<sequence length="310" mass="35573">MKTQLINKVSFRDLFNYIFKAIFKTSKMYIFSIIMPTFAGVSLFLIKTKFGNVDYSERMGEVLTLFIVPFTFSLFTLSFIISNFESSILLKQTKIFSISKWKIYLSILICGVIVSLISFFTFIISLLIVEQFLIYKNTLHVFNNLSDLFMVDKTVGEGFLFFFSIVMSINTYLFYMICLLLISYILCTLIKSQYVIQGINTIIVITFLILGDCALNGNYTVDTIINAAFNAAGYFFPIKAFQWLALSLLTNVTSYDYNILQIIDNPKLEVPFTFFTNNSKIVLPVSFVMSSIWIVLFGVGARFAYMRSIK</sequence>
<dbReference type="Proteomes" id="UP000067476">
    <property type="component" value="Chromosome"/>
</dbReference>
<keyword evidence="1" id="KW-0472">Membrane</keyword>
<keyword evidence="1" id="KW-1133">Transmembrane helix</keyword>
<protein>
    <submittedName>
        <fullName evidence="2">Uncharacterized protein</fullName>
    </submittedName>
</protein>
<feature type="transmembrane region" description="Helical" evidence="1">
    <location>
        <begin position="281"/>
        <end position="305"/>
    </location>
</feature>
<keyword evidence="3" id="KW-1185">Reference proteome</keyword>
<keyword evidence="1" id="KW-0812">Transmembrane</keyword>
<feature type="transmembrane region" description="Helical" evidence="1">
    <location>
        <begin position="62"/>
        <end position="82"/>
    </location>
</feature>
<proteinExistence type="predicted"/>
<accession>A0A0K1W2E4</accession>
<dbReference type="KEGG" id="sll:SLITO_v1c07210"/>
<evidence type="ECO:0000256" key="1">
    <source>
        <dbReference type="SAM" id="Phobius"/>
    </source>
</evidence>
<organism evidence="2 3">
    <name type="scientific">Spiroplasma litorale</name>
    <dbReference type="NCBI Taxonomy" id="216942"/>
    <lineage>
        <taxon>Bacteria</taxon>
        <taxon>Bacillati</taxon>
        <taxon>Mycoplasmatota</taxon>
        <taxon>Mollicutes</taxon>
        <taxon>Entomoplasmatales</taxon>
        <taxon>Spiroplasmataceae</taxon>
        <taxon>Spiroplasma</taxon>
    </lineage>
</organism>
<gene>
    <name evidence="2" type="ORF">SLITO_v1c07210</name>
</gene>
<dbReference type="OrthoDB" id="391725at2"/>
<reference evidence="2 3" key="1">
    <citation type="journal article" date="2015" name="Genome Announc.">
        <title>Complete Genome Sequence of Spiroplasma litorale TN-1T (DSM 21781), a Bacterium Isolated from a Green-Eyed Horsefly (Tabanus nigrovittatus).</title>
        <authorList>
            <person name="Lo W.S."/>
            <person name="Lai Y.C."/>
            <person name="Lien Y.W."/>
            <person name="Wang T.H."/>
            <person name="Kuo C.H."/>
        </authorList>
    </citation>
    <scope>NUCLEOTIDE SEQUENCE [LARGE SCALE GENOMIC DNA]</scope>
    <source>
        <strain evidence="2 3">TN-1</strain>
    </source>
</reference>
<dbReference type="AlphaFoldDB" id="A0A0K1W2E4"/>
<evidence type="ECO:0000313" key="2">
    <source>
        <dbReference type="EMBL" id="AKX34346.1"/>
    </source>
</evidence>
<feature type="transmembrane region" description="Helical" evidence="1">
    <location>
        <begin position="103"/>
        <end position="129"/>
    </location>
</feature>
<dbReference type="RefSeq" id="WP_075058434.1">
    <property type="nucleotide sequence ID" value="NZ_CP012357.1"/>
</dbReference>
<name>A0A0K1W2E4_9MOLU</name>
<feature type="transmembrane region" description="Helical" evidence="1">
    <location>
        <begin position="159"/>
        <end position="182"/>
    </location>
</feature>